<dbReference type="Gene3D" id="3.50.50.60">
    <property type="entry name" value="FAD/NAD(P)-binding domain"/>
    <property type="match status" value="1"/>
</dbReference>
<evidence type="ECO:0000313" key="3">
    <source>
        <dbReference type="Proteomes" id="UP000183810"/>
    </source>
</evidence>
<dbReference type="Pfam" id="PF01494">
    <property type="entry name" value="FAD_binding_3"/>
    <property type="match status" value="1"/>
</dbReference>
<accession>A0A1J0VQS0</accession>
<feature type="domain" description="FAD-binding" evidence="1">
    <location>
        <begin position="2"/>
        <end position="338"/>
    </location>
</feature>
<dbReference type="InterPro" id="IPR050407">
    <property type="entry name" value="Geranylgeranyl_reductase"/>
</dbReference>
<evidence type="ECO:0000259" key="1">
    <source>
        <dbReference type="Pfam" id="PF01494"/>
    </source>
</evidence>
<dbReference type="InterPro" id="IPR036188">
    <property type="entry name" value="FAD/NAD-bd_sf"/>
</dbReference>
<dbReference type="PANTHER" id="PTHR42685">
    <property type="entry name" value="GERANYLGERANYL DIPHOSPHATE REDUCTASE"/>
    <property type="match status" value="1"/>
</dbReference>
<keyword evidence="2" id="KW-0503">Monooxygenase</keyword>
<proteinExistence type="predicted"/>
<gene>
    <name evidence="2" type="ORF">BOX37_10915</name>
</gene>
<dbReference type="InterPro" id="IPR002938">
    <property type="entry name" value="FAD-bd"/>
</dbReference>
<evidence type="ECO:0000313" key="2">
    <source>
        <dbReference type="EMBL" id="APE34380.1"/>
    </source>
</evidence>
<organism evidence="2 3">
    <name type="scientific">Nocardia mangyaensis</name>
    <dbReference type="NCBI Taxonomy" id="2213200"/>
    <lineage>
        <taxon>Bacteria</taxon>
        <taxon>Bacillati</taxon>
        <taxon>Actinomycetota</taxon>
        <taxon>Actinomycetes</taxon>
        <taxon>Mycobacteriales</taxon>
        <taxon>Nocardiaceae</taxon>
        <taxon>Nocardia</taxon>
    </lineage>
</organism>
<dbReference type="Proteomes" id="UP000183810">
    <property type="component" value="Chromosome"/>
</dbReference>
<reference evidence="2" key="1">
    <citation type="submission" date="2016-11" db="EMBL/GenBank/DDBJ databases">
        <authorList>
            <person name="Jaros S."/>
            <person name="Januszkiewicz K."/>
            <person name="Wedrychowicz H."/>
        </authorList>
    </citation>
    <scope>NUCLEOTIDE SEQUENCE [LARGE SCALE GENOMIC DNA]</scope>
    <source>
        <strain evidence="2">Y48</strain>
    </source>
</reference>
<sequence>MYDAIVVGARCAGSPVGMLLARQGHRVLVVDRATFPSDTISTHYIQQRGLARLRDWGLLDQVIATGVPPIGHMTVSYHDIVISGFAEPINGIDVTYAPRRTELDTILVEGARAAGAEVRENYTVRELIIEDGVVVGIRGAVAGGEVTEERARIVIGADGTNSFVADAVGAETYTKVGAECFVYYTYYSGLSHTEFHSRIGAGQQIGIWPTNDDRTLVAVMRKLDAYPDFRGDVENNFLSIARDIVPEFAEELVSKGKREDRFYPMRYPDNYRRQSFGEGWALVGDAAYHKDPLTGLGISDAFDYAALLAERVHEGLTGERPMTEALADYQRERDEKSQSGFEFTCSISTLELTPQLLAVFRALGSNEEYAKDFFAMIGGGMTGEEFFAPERIAKLLGATASA</sequence>
<dbReference type="GO" id="GO:0071949">
    <property type="term" value="F:FAD binding"/>
    <property type="evidence" value="ECO:0007669"/>
    <property type="project" value="InterPro"/>
</dbReference>
<dbReference type="OrthoDB" id="103324at2"/>
<keyword evidence="2" id="KW-0560">Oxidoreductase</keyword>
<dbReference type="RefSeq" id="WP_071927560.1">
    <property type="nucleotide sequence ID" value="NZ_CP018082.1"/>
</dbReference>
<protein>
    <submittedName>
        <fullName evidence="2">FAD-binding monooxygenase</fullName>
    </submittedName>
</protein>
<name>A0A1J0VQS0_9NOCA</name>
<dbReference type="PANTHER" id="PTHR42685:SF22">
    <property type="entry name" value="CONDITIONED MEDIUM FACTOR RECEPTOR 1"/>
    <property type="match status" value="1"/>
</dbReference>
<dbReference type="GO" id="GO:0004497">
    <property type="term" value="F:monooxygenase activity"/>
    <property type="evidence" value="ECO:0007669"/>
    <property type="project" value="UniProtKB-KW"/>
</dbReference>
<dbReference type="AlphaFoldDB" id="A0A1J0VQS0"/>
<dbReference type="EMBL" id="CP018082">
    <property type="protein sequence ID" value="APE34380.1"/>
    <property type="molecule type" value="Genomic_DNA"/>
</dbReference>
<dbReference type="SUPFAM" id="SSF51905">
    <property type="entry name" value="FAD/NAD(P)-binding domain"/>
    <property type="match status" value="1"/>
</dbReference>
<keyword evidence="3" id="KW-1185">Reference proteome</keyword>
<dbReference type="PRINTS" id="PR00420">
    <property type="entry name" value="RNGMNOXGNASE"/>
</dbReference>
<dbReference type="KEGG" id="nsl:BOX37_10915"/>